<name>A0A7U8C7H8_NEPCE</name>
<organism evidence="1 2">
    <name type="scientific">Neptuniibacter caesariensis</name>
    <dbReference type="NCBI Taxonomy" id="207954"/>
    <lineage>
        <taxon>Bacteria</taxon>
        <taxon>Pseudomonadati</taxon>
        <taxon>Pseudomonadota</taxon>
        <taxon>Gammaproteobacteria</taxon>
        <taxon>Oceanospirillales</taxon>
        <taxon>Oceanospirillaceae</taxon>
        <taxon>Neptuniibacter</taxon>
    </lineage>
</organism>
<evidence type="ECO:0000313" key="2">
    <source>
        <dbReference type="Proteomes" id="UP000002171"/>
    </source>
</evidence>
<dbReference type="OrthoDB" id="3174978at2"/>
<dbReference type="Pfam" id="PF07295">
    <property type="entry name" value="DUF1451"/>
    <property type="match status" value="1"/>
</dbReference>
<proteinExistence type="predicted"/>
<gene>
    <name evidence="1" type="ORF">MED92_07771</name>
</gene>
<evidence type="ECO:0008006" key="3">
    <source>
        <dbReference type="Google" id="ProtNLM"/>
    </source>
</evidence>
<comment type="caution">
    <text evidence="1">The sequence shown here is derived from an EMBL/GenBank/DDBJ whole genome shotgun (WGS) entry which is preliminary data.</text>
</comment>
<dbReference type="AlphaFoldDB" id="A0A7U8C7H8"/>
<evidence type="ECO:0000313" key="1">
    <source>
        <dbReference type="EMBL" id="EAR63000.1"/>
    </source>
</evidence>
<dbReference type="Proteomes" id="UP000002171">
    <property type="component" value="Unassembled WGS sequence"/>
</dbReference>
<protein>
    <recommendedName>
        <fullName evidence="3">Metalloendopeptidase</fullName>
    </recommendedName>
</protein>
<dbReference type="RefSeq" id="WP_007022018.1">
    <property type="nucleotide sequence ID" value="NZ_CH724126.1"/>
</dbReference>
<keyword evidence="2" id="KW-1185">Reference proteome</keyword>
<dbReference type="EMBL" id="AAOW01000001">
    <property type="protein sequence ID" value="EAR63000.1"/>
    <property type="molecule type" value="Genomic_DNA"/>
</dbReference>
<reference evidence="1 2" key="1">
    <citation type="submission" date="2006-02" db="EMBL/GenBank/DDBJ databases">
        <authorList>
            <person name="Pinhassi J."/>
            <person name="Pedros-Alio C."/>
            <person name="Ferriera S."/>
            <person name="Johnson J."/>
            <person name="Kravitz S."/>
            <person name="Halpern A."/>
            <person name="Remington K."/>
            <person name="Beeson K."/>
            <person name="Tran B."/>
            <person name="Rogers Y.-H."/>
            <person name="Friedman R."/>
            <person name="Venter J.C."/>
        </authorList>
    </citation>
    <scope>NUCLEOTIDE SEQUENCE [LARGE SCALE GENOMIC DNA]</scope>
    <source>
        <strain evidence="1 2">MED92</strain>
    </source>
</reference>
<dbReference type="InterPro" id="IPR009912">
    <property type="entry name" value="DUF1451"/>
</dbReference>
<sequence length="176" mass="19958">MDQSGDKKTKLASADYDRVLLRLTKDLKGAEAGSWDLLQEKIHDAVELELAAEELTRDELDLLKAYLARDLKQLGFYAHETGAGIAAWLKFDLNALEHTFAEQLKLIADQTRVGQEALRERLDHDEDHYLSGELATVGTLECLNCGEQIVLQKTEKLEACKKCDKTYFKRVSHPWP</sequence>
<accession>A0A7U8C7H8</accession>